<feature type="chain" id="PRO_5035290595" evidence="1">
    <location>
        <begin position="25"/>
        <end position="571"/>
    </location>
</feature>
<sequence length="571" mass="63260">MRLIFASLFLTCFVSFSLFGGVSANAAAMHKAAGAAAVRFCGKYVGTKEAVCLRKAHSMFSVDEHAELFSAIEARNGPVLELLNGRVGVAMDFTSGAIGLPVLHMTPSKQVYGDQYIPHQARLSVKNNAESIKSWTYKNYDDYYNSLSWNQANPHVDSAAIIGGMMSHSTNMKAIYDKYFHGLVTLAVTHAKVTSYTLEATSGELDPYFESAVAALGNSLDSTYDLFIQYWGTHTTVQADFGGLMEQQTLIRSCIWSAMDNNKLMQELNNELAGKAGQSHKKPDQTYVNYRRLGTSDILGGNPEISSWAHRKATFAKDPVQISYHVRRISNYIHDPHKRHLMDQAITNHMNKAIAQRKKEKAAADAAHAAWWRGGQSVSGGLYTQLDYTVNRRHIHASAHQLGHVNLGLNQNHGFNLNGYVKHCHRHCSWFHCHTHCHTDYEHLKAFNVPITVTCERNGHGAVRAVSSISSVIGRLRHTAYTNGVIRAGPWVTEGCSTSAPYNPHYEHAHKISDNSLGKFDKFFNEVKGDFGWYWPNAISMAALSSGVCCIQRGLITVNGNSAFSDNCPPF</sequence>
<name>A0A8J6E342_9EUKA</name>
<gene>
    <name evidence="3" type="ORF">J8273_3020</name>
</gene>
<keyword evidence="1" id="KW-0732">Signal</keyword>
<organism evidence="3 4">
    <name type="scientific">Carpediemonas membranifera</name>
    <dbReference type="NCBI Taxonomy" id="201153"/>
    <lineage>
        <taxon>Eukaryota</taxon>
        <taxon>Metamonada</taxon>
        <taxon>Carpediemonas-like organisms</taxon>
        <taxon>Carpediemonas</taxon>
    </lineage>
</organism>
<protein>
    <submittedName>
        <fullName evidence="3">MAC/Perforin domain</fullName>
    </submittedName>
</protein>
<keyword evidence="4" id="KW-1185">Reference proteome</keyword>
<evidence type="ECO:0000313" key="3">
    <source>
        <dbReference type="EMBL" id="KAG9395453.1"/>
    </source>
</evidence>
<dbReference type="InterPro" id="IPR020864">
    <property type="entry name" value="MACPF"/>
</dbReference>
<proteinExistence type="predicted"/>
<dbReference type="OrthoDB" id="1366754at2759"/>
<reference evidence="3" key="1">
    <citation type="submission" date="2021-05" db="EMBL/GenBank/DDBJ databases">
        <title>A free-living protist that lacks canonical eukaryotic 1 DNA replication and segregation systems.</title>
        <authorList>
            <person name="Salas-Leiva D.E."/>
            <person name="Tromer E.C."/>
            <person name="Curtis B.A."/>
            <person name="Jerlstrom-Hultqvist J."/>
            <person name="Kolisko M."/>
            <person name="Yi Z."/>
            <person name="Salas-Leiva J.S."/>
            <person name="Gallot-Lavallee L."/>
            <person name="Kops G.J.P.L."/>
            <person name="Archibald J.M."/>
            <person name="Simpson A.G.B."/>
            <person name="Roger A.J."/>
        </authorList>
    </citation>
    <scope>NUCLEOTIDE SEQUENCE</scope>
    <source>
        <strain evidence="3">BICM</strain>
    </source>
</reference>
<feature type="domain" description="MACPF" evidence="2">
    <location>
        <begin position="166"/>
        <end position="348"/>
    </location>
</feature>
<dbReference type="AlphaFoldDB" id="A0A8J6E342"/>
<feature type="signal peptide" evidence="1">
    <location>
        <begin position="1"/>
        <end position="24"/>
    </location>
</feature>
<dbReference type="Proteomes" id="UP000717585">
    <property type="component" value="Unassembled WGS sequence"/>
</dbReference>
<comment type="caution">
    <text evidence="3">The sequence shown here is derived from an EMBL/GenBank/DDBJ whole genome shotgun (WGS) entry which is preliminary data.</text>
</comment>
<dbReference type="EMBL" id="JAHDYR010000011">
    <property type="protein sequence ID" value="KAG9395453.1"/>
    <property type="molecule type" value="Genomic_DNA"/>
</dbReference>
<dbReference type="Pfam" id="PF01823">
    <property type="entry name" value="MACPF"/>
    <property type="match status" value="1"/>
</dbReference>
<accession>A0A8J6E342</accession>
<evidence type="ECO:0000256" key="1">
    <source>
        <dbReference type="SAM" id="SignalP"/>
    </source>
</evidence>
<evidence type="ECO:0000313" key="4">
    <source>
        <dbReference type="Proteomes" id="UP000717585"/>
    </source>
</evidence>
<evidence type="ECO:0000259" key="2">
    <source>
        <dbReference type="Pfam" id="PF01823"/>
    </source>
</evidence>